<feature type="region of interest" description="Disordered" evidence="8">
    <location>
        <begin position="92"/>
        <end position="120"/>
    </location>
</feature>
<keyword evidence="6" id="KW-0804">Transcription</keyword>
<name>A0AAU7WGZ3_9BACI</name>
<evidence type="ECO:0000256" key="4">
    <source>
        <dbReference type="ARBA" id="ARBA00023125"/>
    </source>
</evidence>
<evidence type="ECO:0000313" key="10">
    <source>
        <dbReference type="EMBL" id="XBX98121.1"/>
    </source>
</evidence>
<evidence type="ECO:0000256" key="1">
    <source>
        <dbReference type="ARBA" id="ARBA00022491"/>
    </source>
</evidence>
<dbReference type="InterPro" id="IPR037914">
    <property type="entry name" value="SpoVT-AbrB_sf"/>
</dbReference>
<accession>A0AAU7WGZ3</accession>
<dbReference type="InterPro" id="IPR040678">
    <property type="entry name" value="AbrB_C"/>
</dbReference>
<evidence type="ECO:0000256" key="2">
    <source>
        <dbReference type="ARBA" id="ARBA00022969"/>
    </source>
</evidence>
<dbReference type="EMBL" id="CP158453">
    <property type="protein sequence ID" value="XBX98121.1"/>
    <property type="molecule type" value="Genomic_DNA"/>
</dbReference>
<dbReference type="FunFam" id="2.10.260.10:FF:000001">
    <property type="entry name" value="Stage V sporulation protein T"/>
    <property type="match status" value="1"/>
</dbReference>
<proteinExistence type="predicted"/>
<dbReference type="InterPro" id="IPR052731">
    <property type="entry name" value="B_subtilis_Trans_State_Reg"/>
</dbReference>
<dbReference type="PANTHER" id="PTHR36432:SF4">
    <property type="entry name" value="TRANSITION STATE REGULATOR ABH-RELATED"/>
    <property type="match status" value="1"/>
</dbReference>
<dbReference type="PROSITE" id="PS51740">
    <property type="entry name" value="SPOVT_ABRB"/>
    <property type="match status" value="1"/>
</dbReference>
<evidence type="ECO:0000259" key="9">
    <source>
        <dbReference type="PROSITE" id="PS51740"/>
    </source>
</evidence>
<dbReference type="InterPro" id="IPR007159">
    <property type="entry name" value="SpoVT-AbrB_dom"/>
</dbReference>
<dbReference type="RefSeq" id="WP_017550880.1">
    <property type="nucleotide sequence ID" value="NZ_CP158453.1"/>
</dbReference>
<dbReference type="GO" id="GO:0003677">
    <property type="term" value="F:DNA binding"/>
    <property type="evidence" value="ECO:0007669"/>
    <property type="project" value="UniProtKB-UniRule"/>
</dbReference>
<dbReference type="GO" id="GO:0030435">
    <property type="term" value="P:sporulation resulting in formation of a cellular spore"/>
    <property type="evidence" value="ECO:0007669"/>
    <property type="project" value="UniProtKB-KW"/>
</dbReference>
<keyword evidence="2" id="KW-0749">Sporulation</keyword>
<sequence length="120" mass="13485">MKSTGIVRKVDELGRVVIPIELRRNLGIAEKDALEIYVDDDKIILKKYKPNMTCLVTGEVSDDNLQLAGGKIVLSREGAELLMQEIKENFHLEDQPAENEQAKDEADPFASKPEPEPEPR</sequence>
<evidence type="ECO:0000256" key="7">
    <source>
        <dbReference type="PROSITE-ProRule" id="PRU01076"/>
    </source>
</evidence>
<evidence type="ECO:0000256" key="6">
    <source>
        <dbReference type="ARBA" id="ARBA00023163"/>
    </source>
</evidence>
<feature type="compositionally biased region" description="Basic and acidic residues" evidence="8">
    <location>
        <begin position="92"/>
        <end position="106"/>
    </location>
</feature>
<dbReference type="GeneID" id="93258012"/>
<dbReference type="SMART" id="SM00966">
    <property type="entry name" value="SpoVT_AbrB"/>
    <property type="match status" value="1"/>
</dbReference>
<dbReference type="AlphaFoldDB" id="A0AAU7WGZ3"/>
<evidence type="ECO:0000256" key="8">
    <source>
        <dbReference type="SAM" id="MobiDB-lite"/>
    </source>
</evidence>
<dbReference type="NCBIfam" id="TIGR01439">
    <property type="entry name" value="lp_hng_hel_AbrB"/>
    <property type="match status" value="1"/>
</dbReference>
<keyword evidence="4 7" id="KW-0238">DNA-binding</keyword>
<organism evidence="10">
    <name type="scientific">Heyndrickxia faecalis</name>
    <dbReference type="NCBI Taxonomy" id="2824910"/>
    <lineage>
        <taxon>Bacteria</taxon>
        <taxon>Bacillati</taxon>
        <taxon>Bacillota</taxon>
        <taxon>Bacilli</taxon>
        <taxon>Bacillales</taxon>
        <taxon>Bacillaceae</taxon>
        <taxon>Heyndrickxia</taxon>
    </lineage>
</organism>
<keyword evidence="5" id="KW-0010">Activator</keyword>
<keyword evidence="3" id="KW-0805">Transcription regulation</keyword>
<protein>
    <submittedName>
        <fullName evidence="10">AbrB/MazE/SpoVT family DNA-binding domain-containing protein</fullName>
    </submittedName>
</protein>
<evidence type="ECO:0000256" key="5">
    <source>
        <dbReference type="ARBA" id="ARBA00023159"/>
    </source>
</evidence>
<dbReference type="SUPFAM" id="SSF89447">
    <property type="entry name" value="AbrB/MazE/MraZ-like"/>
    <property type="match status" value="1"/>
</dbReference>
<dbReference type="GO" id="GO:0042802">
    <property type="term" value="F:identical protein binding"/>
    <property type="evidence" value="ECO:0007669"/>
    <property type="project" value="UniProtKB-ARBA"/>
</dbReference>
<dbReference type="Gene3D" id="2.10.260.10">
    <property type="match status" value="1"/>
</dbReference>
<keyword evidence="1" id="KW-0678">Repressor</keyword>
<dbReference type="Pfam" id="PF04014">
    <property type="entry name" value="MazE_antitoxin"/>
    <property type="match status" value="1"/>
</dbReference>
<gene>
    <name evidence="10" type="ORF">ABR335_00385</name>
</gene>
<feature type="domain" description="SpoVT-AbrB" evidence="9">
    <location>
        <begin position="5"/>
        <end position="50"/>
    </location>
</feature>
<dbReference type="PANTHER" id="PTHR36432">
    <property type="match status" value="1"/>
</dbReference>
<reference evidence="10" key="1">
    <citation type="submission" date="2024-06" db="EMBL/GenBank/DDBJ databases">
        <authorList>
            <person name="Huang C.H."/>
            <person name="Ting Y.S."/>
            <person name="Cheng Y.H."/>
        </authorList>
    </citation>
    <scope>NUCLEOTIDE SEQUENCE</scope>
    <source>
        <strain evidence="10">TCI803</strain>
    </source>
</reference>
<evidence type="ECO:0000256" key="3">
    <source>
        <dbReference type="ARBA" id="ARBA00023015"/>
    </source>
</evidence>
<dbReference type="Pfam" id="PF18277">
    <property type="entry name" value="AbrB_C"/>
    <property type="match status" value="1"/>
</dbReference>